<gene>
    <name evidence="2" type="ORF">LCGC14_0957810</name>
</gene>
<protein>
    <submittedName>
        <fullName evidence="2">Uncharacterized protein</fullName>
    </submittedName>
</protein>
<feature type="region of interest" description="Disordered" evidence="1">
    <location>
        <begin position="141"/>
        <end position="164"/>
    </location>
</feature>
<organism evidence="2">
    <name type="scientific">marine sediment metagenome</name>
    <dbReference type="NCBI Taxonomy" id="412755"/>
    <lineage>
        <taxon>unclassified sequences</taxon>
        <taxon>metagenomes</taxon>
        <taxon>ecological metagenomes</taxon>
    </lineage>
</organism>
<dbReference type="EMBL" id="LAZR01003446">
    <property type="protein sequence ID" value="KKN18238.1"/>
    <property type="molecule type" value="Genomic_DNA"/>
</dbReference>
<feature type="compositionally biased region" description="Basic and acidic residues" evidence="1">
    <location>
        <begin position="147"/>
        <end position="164"/>
    </location>
</feature>
<sequence>MSSNQSNWNIRDYALVQGINLLTNMVGQLRADITLLQGVMTGWKKDSTLDYKNQVQLIFGTSADDKSCEYLVDCLNRLNDHKLSEFPYREYLIKLNSRCLSAIFRAIRAHSHIWNQAQLKTILNALGTAHVVKGKALPYYDSGEDEDQKKERKKERYVLEYKED</sequence>
<evidence type="ECO:0000313" key="2">
    <source>
        <dbReference type="EMBL" id="KKN18238.1"/>
    </source>
</evidence>
<comment type="caution">
    <text evidence="2">The sequence shown here is derived from an EMBL/GenBank/DDBJ whole genome shotgun (WGS) entry which is preliminary data.</text>
</comment>
<evidence type="ECO:0000256" key="1">
    <source>
        <dbReference type="SAM" id="MobiDB-lite"/>
    </source>
</evidence>
<dbReference type="AlphaFoldDB" id="A0A0F9RLU6"/>
<name>A0A0F9RLU6_9ZZZZ</name>
<reference evidence="2" key="1">
    <citation type="journal article" date="2015" name="Nature">
        <title>Complex archaea that bridge the gap between prokaryotes and eukaryotes.</title>
        <authorList>
            <person name="Spang A."/>
            <person name="Saw J.H."/>
            <person name="Jorgensen S.L."/>
            <person name="Zaremba-Niedzwiedzka K."/>
            <person name="Martijn J."/>
            <person name="Lind A.E."/>
            <person name="van Eijk R."/>
            <person name="Schleper C."/>
            <person name="Guy L."/>
            <person name="Ettema T.J."/>
        </authorList>
    </citation>
    <scope>NUCLEOTIDE SEQUENCE</scope>
</reference>
<accession>A0A0F9RLU6</accession>
<proteinExistence type="predicted"/>